<evidence type="ECO:0000313" key="4">
    <source>
        <dbReference type="Proteomes" id="UP000247565"/>
    </source>
</evidence>
<dbReference type="GO" id="GO:0016491">
    <property type="term" value="F:oxidoreductase activity"/>
    <property type="evidence" value="ECO:0007669"/>
    <property type="project" value="UniProtKB-KW"/>
</dbReference>
<dbReference type="GO" id="GO:0016020">
    <property type="term" value="C:membrane"/>
    <property type="evidence" value="ECO:0007669"/>
    <property type="project" value="TreeGrafter"/>
</dbReference>
<dbReference type="PANTHER" id="PTHR44196">
    <property type="entry name" value="DEHYDROGENASE/REDUCTASE SDR FAMILY MEMBER 7B"/>
    <property type="match status" value="1"/>
</dbReference>
<accession>A0A318N5Y1</accession>
<keyword evidence="4" id="KW-1185">Reference proteome</keyword>
<evidence type="ECO:0000256" key="1">
    <source>
        <dbReference type="ARBA" id="ARBA00006484"/>
    </source>
</evidence>
<dbReference type="OrthoDB" id="335726at2"/>
<dbReference type="AlphaFoldDB" id="A0A318N5Y1"/>
<keyword evidence="2" id="KW-0560">Oxidoreductase</keyword>
<evidence type="ECO:0000313" key="3">
    <source>
        <dbReference type="EMBL" id="PXZ00258.1"/>
    </source>
</evidence>
<sequence>MYMKLRSVLITGASSGIGYALAIRLAKPRVTLHLSGRRSDALAGLAEKCCQLGANVHTKIIDVCNHQEMDEWIKSAGQLDLVLACAGISFVPHVETHAHVIPEPIAQCYKIMQTNMNGVLNTVLPAIEVMQRQECNSEHIRGRIAAIASIASFFTSAWAPSYCASKAAVDRFMVASGMGWWKKCRIQLTSVCCGFVETPMTQKNKFYMPGKISADKAAQLILEGIEGRKRRVIFPVWLAIIARILDLFPVSFLEKIYLPYLQEQDRHK</sequence>
<dbReference type="InterPro" id="IPR036291">
    <property type="entry name" value="NAD(P)-bd_dom_sf"/>
</dbReference>
<dbReference type="Pfam" id="PF00106">
    <property type="entry name" value="adh_short"/>
    <property type="match status" value="1"/>
</dbReference>
<reference evidence="3 4" key="1">
    <citation type="submission" date="2018-05" db="EMBL/GenBank/DDBJ databases">
        <title>Reference genomes for bee gut microbiota database.</title>
        <authorList>
            <person name="Ellegaard K.M."/>
        </authorList>
    </citation>
    <scope>NUCLEOTIDE SEQUENCE [LARGE SCALE GENOMIC DNA]</scope>
    <source>
        <strain evidence="3 4">ESL0284</strain>
    </source>
</reference>
<dbReference type="PANTHER" id="PTHR44196:SF1">
    <property type="entry name" value="DEHYDROGENASE_REDUCTASE SDR FAMILY MEMBER 7B"/>
    <property type="match status" value="1"/>
</dbReference>
<dbReference type="EMBL" id="QGLT01000003">
    <property type="protein sequence ID" value="PXZ00258.1"/>
    <property type="molecule type" value="Genomic_DNA"/>
</dbReference>
<evidence type="ECO:0000256" key="2">
    <source>
        <dbReference type="ARBA" id="ARBA00023002"/>
    </source>
</evidence>
<proteinExistence type="inferred from homology"/>
<comment type="similarity">
    <text evidence="1">Belongs to the short-chain dehydrogenases/reductases (SDR) family.</text>
</comment>
<protein>
    <submittedName>
        <fullName evidence="3">Dehydrogenase</fullName>
    </submittedName>
</protein>
<comment type="caution">
    <text evidence="3">The sequence shown here is derived from an EMBL/GenBank/DDBJ whole genome shotgun (WGS) entry which is preliminary data.</text>
</comment>
<gene>
    <name evidence="3" type="ORF">DK869_06400</name>
</gene>
<dbReference type="SUPFAM" id="SSF51735">
    <property type="entry name" value="NAD(P)-binding Rossmann-fold domains"/>
    <property type="match status" value="1"/>
</dbReference>
<organism evidence="3 4">
    <name type="scientific">Commensalibacter melissae</name>
    <dbReference type="NCBI Taxonomy" id="2070537"/>
    <lineage>
        <taxon>Bacteria</taxon>
        <taxon>Pseudomonadati</taxon>
        <taxon>Pseudomonadota</taxon>
        <taxon>Alphaproteobacteria</taxon>
        <taxon>Acetobacterales</taxon>
        <taxon>Acetobacteraceae</taxon>
    </lineage>
</organism>
<name>A0A318N5Y1_9PROT</name>
<dbReference type="InterPro" id="IPR002347">
    <property type="entry name" value="SDR_fam"/>
</dbReference>
<dbReference type="PRINTS" id="PR00081">
    <property type="entry name" value="GDHRDH"/>
</dbReference>
<dbReference type="Proteomes" id="UP000247565">
    <property type="component" value="Unassembled WGS sequence"/>
</dbReference>
<dbReference type="Gene3D" id="3.40.50.720">
    <property type="entry name" value="NAD(P)-binding Rossmann-like Domain"/>
    <property type="match status" value="1"/>
</dbReference>